<dbReference type="InterPro" id="IPR006726">
    <property type="entry name" value="PHBA_efflux_AaeB/fusaric-R"/>
</dbReference>
<dbReference type="Pfam" id="PF04632">
    <property type="entry name" value="FUSC"/>
    <property type="match status" value="1"/>
</dbReference>
<comment type="subcellular location">
    <subcellularLocation>
        <location evidence="1">Cell membrane</location>
        <topology evidence="1">Multi-pass membrane protein</topology>
    </subcellularLocation>
</comment>
<keyword evidence="3" id="KW-1003">Cell membrane</keyword>
<keyword evidence="6 8" id="KW-0472">Membrane</keyword>
<evidence type="ECO:0000256" key="2">
    <source>
        <dbReference type="ARBA" id="ARBA00022448"/>
    </source>
</evidence>
<reference evidence="9 10" key="1">
    <citation type="submission" date="2018-05" db="EMBL/GenBank/DDBJ databases">
        <title>Genomic Encyclopedia of Type Strains, Phase IV (KMG-IV): sequencing the most valuable type-strain genomes for metagenomic binning, comparative biology and taxonomic classification.</title>
        <authorList>
            <person name="Goeker M."/>
        </authorList>
    </citation>
    <scope>NUCLEOTIDE SEQUENCE [LARGE SCALE GENOMIC DNA]</scope>
    <source>
        <strain evidence="9 10">DSM 6462</strain>
    </source>
</reference>
<organism evidence="9 10">
    <name type="scientific">Chelatococcus asaccharovorans</name>
    <dbReference type="NCBI Taxonomy" id="28210"/>
    <lineage>
        <taxon>Bacteria</taxon>
        <taxon>Pseudomonadati</taxon>
        <taxon>Pseudomonadota</taxon>
        <taxon>Alphaproteobacteria</taxon>
        <taxon>Hyphomicrobiales</taxon>
        <taxon>Chelatococcaceae</taxon>
        <taxon>Chelatococcus</taxon>
    </lineage>
</organism>
<evidence type="ECO:0000256" key="8">
    <source>
        <dbReference type="SAM" id="Phobius"/>
    </source>
</evidence>
<name>A0A2V3UBW4_9HYPH</name>
<feature type="transmembrane region" description="Helical" evidence="8">
    <location>
        <begin position="458"/>
        <end position="479"/>
    </location>
</feature>
<dbReference type="PANTHER" id="PTHR30509:SF9">
    <property type="entry name" value="MULTIDRUG RESISTANCE PROTEIN MDTO"/>
    <property type="match status" value="1"/>
</dbReference>
<feature type="transmembrane region" description="Helical" evidence="8">
    <location>
        <begin position="21"/>
        <end position="40"/>
    </location>
</feature>
<accession>A0A2V3UBW4</accession>
<dbReference type="EMBL" id="QJJK01000003">
    <property type="protein sequence ID" value="PXW61929.1"/>
    <property type="molecule type" value="Genomic_DNA"/>
</dbReference>
<evidence type="ECO:0000256" key="7">
    <source>
        <dbReference type="SAM" id="MobiDB-lite"/>
    </source>
</evidence>
<protein>
    <submittedName>
        <fullName evidence="9">Multidrug resistance protein MdtO</fullName>
    </submittedName>
</protein>
<feature type="transmembrane region" description="Helical" evidence="8">
    <location>
        <begin position="427"/>
        <end position="446"/>
    </location>
</feature>
<evidence type="ECO:0000313" key="9">
    <source>
        <dbReference type="EMBL" id="PXW61929.1"/>
    </source>
</evidence>
<comment type="caution">
    <text evidence="9">The sequence shown here is derived from an EMBL/GenBank/DDBJ whole genome shotgun (WGS) entry which is preliminary data.</text>
</comment>
<feature type="transmembrane region" description="Helical" evidence="8">
    <location>
        <begin position="60"/>
        <end position="85"/>
    </location>
</feature>
<keyword evidence="2" id="KW-0813">Transport</keyword>
<evidence type="ECO:0000256" key="6">
    <source>
        <dbReference type="ARBA" id="ARBA00023136"/>
    </source>
</evidence>
<dbReference type="AlphaFoldDB" id="A0A2V3UBW4"/>
<evidence type="ECO:0000256" key="1">
    <source>
        <dbReference type="ARBA" id="ARBA00004651"/>
    </source>
</evidence>
<feature type="transmembrane region" description="Helical" evidence="8">
    <location>
        <begin position="92"/>
        <end position="112"/>
    </location>
</feature>
<evidence type="ECO:0000256" key="5">
    <source>
        <dbReference type="ARBA" id="ARBA00022989"/>
    </source>
</evidence>
<dbReference type="GO" id="GO:0022857">
    <property type="term" value="F:transmembrane transporter activity"/>
    <property type="evidence" value="ECO:0007669"/>
    <property type="project" value="InterPro"/>
</dbReference>
<evidence type="ECO:0000256" key="4">
    <source>
        <dbReference type="ARBA" id="ARBA00022692"/>
    </source>
</evidence>
<gene>
    <name evidence="9" type="ORF">C7450_103451</name>
</gene>
<feature type="region of interest" description="Disordered" evidence="7">
    <location>
        <begin position="607"/>
        <end position="629"/>
    </location>
</feature>
<evidence type="ECO:0000313" key="10">
    <source>
        <dbReference type="Proteomes" id="UP000248021"/>
    </source>
</evidence>
<feature type="transmembrane region" description="Helical" evidence="8">
    <location>
        <begin position="403"/>
        <end position="420"/>
    </location>
</feature>
<keyword evidence="4 8" id="KW-0812">Transmembrane</keyword>
<feature type="transmembrane region" description="Helical" evidence="8">
    <location>
        <begin position="375"/>
        <end position="397"/>
    </location>
</feature>
<dbReference type="Proteomes" id="UP000248021">
    <property type="component" value="Unassembled WGS sequence"/>
</dbReference>
<sequence>MLGGIIRQVRRDLEPFPGRSGMTWRIALLCALVAAVAMLYKIPEPAIGCYLVIYLMKPNAAVNIALAIGATILVTIVVAVVLVLVQWTIDIPALRLATMALAAFLLVFLGSVSRLGPLGSDMALVVTFALSLTSDVPVGEAATRGLLYAWQMVTMPMALMLVFNLVLGWTPDRLLRSSLRERLETAADALRSDNTLAMRRLLREGNGEQQQMAMLVRLFHYAPAAAGMGLSQAVDSSYRLLLAIAALPQALAPEWRARLAAECQRAAEALSHQAPREADRAVLTEATDPAAREAARAVGALAAPAKTWAPMPQEPFFAADALSNPDHQRFALKTAAAAMACYLIYTGIDWQGIHTAMITCFVAALGTTAETVHKLALRIVGCLIGAAMGIAAILFVIPQITSVGGLMVLVFLGILPAAWVSSGSERISYGGVQIGLAFLLTILQGFEPSIDMDSARDRIIGILLGNVMVYLVFTQIWPVSVTHGVKLRLASAFAALAQLARRAPDETSAAASDASEAESEIAAAANSLALALFEPRRLRPSDAEAERLRMVLAEAEALTPKLFILHASAGKDSDPESAEAGLAAVGSAPEDRALLAERFTRLSHAVVDRPVSDGRPRGQKNDGEHLRRDMQPCNTVSEHIDRIEDLLAGLGRDGA</sequence>
<dbReference type="PANTHER" id="PTHR30509">
    <property type="entry name" value="P-HYDROXYBENZOIC ACID EFFLUX PUMP SUBUNIT-RELATED"/>
    <property type="match status" value="1"/>
</dbReference>
<proteinExistence type="predicted"/>
<evidence type="ECO:0000256" key="3">
    <source>
        <dbReference type="ARBA" id="ARBA00022475"/>
    </source>
</evidence>
<keyword evidence="5 8" id="KW-1133">Transmembrane helix</keyword>
<dbReference type="GO" id="GO:0005886">
    <property type="term" value="C:plasma membrane"/>
    <property type="evidence" value="ECO:0007669"/>
    <property type="project" value="UniProtKB-SubCell"/>
</dbReference>
<dbReference type="OrthoDB" id="105720at2"/>
<feature type="transmembrane region" description="Helical" evidence="8">
    <location>
        <begin position="148"/>
        <end position="170"/>
    </location>
</feature>
<keyword evidence="10" id="KW-1185">Reference proteome</keyword>